<reference evidence="2 3" key="1">
    <citation type="journal article" date="2019" name="ACS Chem. Biol.">
        <title>Identification and Mobilization of a Cryptic Antibiotic Biosynthesis Gene Locus from a Human-Pathogenic Nocardia Isolate.</title>
        <authorList>
            <person name="Herisse M."/>
            <person name="Ishida K."/>
            <person name="Porter J.L."/>
            <person name="Howden B."/>
            <person name="Hertweck C."/>
            <person name="Stinear T.P."/>
            <person name="Pidot S.J."/>
        </authorList>
    </citation>
    <scope>NUCLEOTIDE SEQUENCE [LARGE SCALE GENOMIC DNA]</scope>
    <source>
        <strain evidence="2 3">AUSMDU00012717</strain>
    </source>
</reference>
<evidence type="ECO:0000313" key="3">
    <source>
        <dbReference type="Proteomes" id="UP000503540"/>
    </source>
</evidence>
<dbReference type="AlphaFoldDB" id="A0A6G9YBP2"/>
<dbReference type="Pfam" id="PF13676">
    <property type="entry name" value="TIR_2"/>
    <property type="match status" value="1"/>
</dbReference>
<name>A0A6G9YBP2_9NOCA</name>
<dbReference type="PROSITE" id="PS51534">
    <property type="entry name" value="SEFIR"/>
    <property type="match status" value="1"/>
</dbReference>
<proteinExistence type="predicted"/>
<keyword evidence="3" id="KW-1185">Reference proteome</keyword>
<gene>
    <name evidence="2" type="ORF">F5544_13040</name>
</gene>
<organism evidence="2 3">
    <name type="scientific">Nocardia arthritidis</name>
    <dbReference type="NCBI Taxonomy" id="228602"/>
    <lineage>
        <taxon>Bacteria</taxon>
        <taxon>Bacillati</taxon>
        <taxon>Actinomycetota</taxon>
        <taxon>Actinomycetes</taxon>
        <taxon>Mycobacteriales</taxon>
        <taxon>Nocardiaceae</taxon>
        <taxon>Nocardia</taxon>
    </lineage>
</organism>
<dbReference type="KEGG" id="nah:F5544_13040"/>
<dbReference type="RefSeq" id="WP_167473467.1">
    <property type="nucleotide sequence ID" value="NZ_CP046172.1"/>
</dbReference>
<evidence type="ECO:0000313" key="2">
    <source>
        <dbReference type="EMBL" id="QIS10497.1"/>
    </source>
</evidence>
<dbReference type="EMBL" id="CP046172">
    <property type="protein sequence ID" value="QIS10497.1"/>
    <property type="molecule type" value="Genomic_DNA"/>
</dbReference>
<dbReference type="InterPro" id="IPR000157">
    <property type="entry name" value="TIR_dom"/>
</dbReference>
<dbReference type="InterPro" id="IPR013568">
    <property type="entry name" value="SEFIR_dom"/>
</dbReference>
<accession>A0A6G9YBP2</accession>
<evidence type="ECO:0000259" key="1">
    <source>
        <dbReference type="PROSITE" id="PS51534"/>
    </source>
</evidence>
<dbReference type="SUPFAM" id="SSF52200">
    <property type="entry name" value="Toll/Interleukin receptor TIR domain"/>
    <property type="match status" value="1"/>
</dbReference>
<sequence length="371" mass="40015">MTGAVRVFISYAKADRAHSDAVRNLWNFLRQNGIDARLDLPAAGRRQDWPVWMQREIEAADYVLVAASAAYRASSDRRAANGAGRGANYEAALLRELIYADREKWYGRILPVLLPGATADDIPVFLGPYSGSKYTVRDFTVAGAEKLLRVLTRQPEDPEPMMAKGVPKLPPRSSGLPGATGELAVAFLGASPFDIALGRVRGDREFQAIARVARRGGLRVAARTLSTAGDIGKLLEERPDIVHCCGAFRSADRAILLADPTAQPHVISIDGLVQRIGLAREYGRPLPRVIVFSIGASAEFATDFTDFAETVIAWRGAIDADCARSFGSVFYGALARDPHCDIRGAARLAARDTAAGNGCDTFADQMVLLGD</sequence>
<dbReference type="InterPro" id="IPR035897">
    <property type="entry name" value="Toll_tir_struct_dom_sf"/>
</dbReference>
<dbReference type="Gene3D" id="3.40.50.10140">
    <property type="entry name" value="Toll/interleukin-1 receptor homology (TIR) domain"/>
    <property type="match status" value="1"/>
</dbReference>
<dbReference type="GO" id="GO:0007165">
    <property type="term" value="P:signal transduction"/>
    <property type="evidence" value="ECO:0007669"/>
    <property type="project" value="InterPro"/>
</dbReference>
<feature type="domain" description="SEFIR" evidence="1">
    <location>
        <begin position="4"/>
        <end position="143"/>
    </location>
</feature>
<protein>
    <submittedName>
        <fullName evidence="2">TIR domain-containing protein</fullName>
    </submittedName>
</protein>
<dbReference type="Proteomes" id="UP000503540">
    <property type="component" value="Chromosome"/>
</dbReference>